<keyword evidence="2" id="KW-1185">Reference proteome</keyword>
<evidence type="ECO:0000313" key="2">
    <source>
        <dbReference type="Proteomes" id="UP000291084"/>
    </source>
</evidence>
<dbReference type="Proteomes" id="UP000291084">
    <property type="component" value="Chromosome 4"/>
</dbReference>
<proteinExistence type="predicted"/>
<organism evidence="1 2">
    <name type="scientific">Vigna angularis var. angularis</name>
    <dbReference type="NCBI Taxonomy" id="157739"/>
    <lineage>
        <taxon>Eukaryota</taxon>
        <taxon>Viridiplantae</taxon>
        <taxon>Streptophyta</taxon>
        <taxon>Embryophyta</taxon>
        <taxon>Tracheophyta</taxon>
        <taxon>Spermatophyta</taxon>
        <taxon>Magnoliopsida</taxon>
        <taxon>eudicotyledons</taxon>
        <taxon>Gunneridae</taxon>
        <taxon>Pentapetalae</taxon>
        <taxon>rosids</taxon>
        <taxon>fabids</taxon>
        <taxon>Fabales</taxon>
        <taxon>Fabaceae</taxon>
        <taxon>Papilionoideae</taxon>
        <taxon>50 kb inversion clade</taxon>
        <taxon>NPAAA clade</taxon>
        <taxon>indigoferoid/millettioid clade</taxon>
        <taxon>Phaseoleae</taxon>
        <taxon>Vigna</taxon>
    </lineage>
</organism>
<evidence type="ECO:0000313" key="1">
    <source>
        <dbReference type="EMBL" id="BAT84250.1"/>
    </source>
</evidence>
<gene>
    <name evidence="1" type="primary">Vigan.04G156500</name>
    <name evidence="1" type="ORF">VIGAN_04156500</name>
</gene>
<protein>
    <submittedName>
        <fullName evidence="1">Uncharacterized protein</fullName>
    </submittedName>
</protein>
<name>A0A0S3RUE9_PHAAN</name>
<dbReference type="AlphaFoldDB" id="A0A0S3RUE9"/>
<sequence length="66" mass="7763">MGLKDAKIKFIEEEEEATSGKKDESKSVIKWTEDDQKNLMDLGNLELERNTRLENLIARRRKEIDI</sequence>
<reference evidence="1 2" key="1">
    <citation type="journal article" date="2015" name="Sci. Rep.">
        <title>The power of single molecule real-time sequencing technology in the de novo assembly of a eukaryotic genome.</title>
        <authorList>
            <person name="Sakai H."/>
            <person name="Naito K."/>
            <person name="Ogiso-Tanaka E."/>
            <person name="Takahashi Y."/>
            <person name="Iseki K."/>
            <person name="Muto C."/>
            <person name="Satou K."/>
            <person name="Teruya K."/>
            <person name="Shiroma A."/>
            <person name="Shimoji M."/>
            <person name="Hirano T."/>
            <person name="Itoh T."/>
            <person name="Kaga A."/>
            <person name="Tomooka N."/>
        </authorList>
    </citation>
    <scope>NUCLEOTIDE SEQUENCE [LARGE SCALE GENOMIC DNA]</scope>
    <source>
        <strain evidence="2">cv. Shumari</strain>
    </source>
</reference>
<dbReference type="PANTHER" id="PTHR33870">
    <property type="entry name" value="CARDIOMYOPATHY-ASSOCIATED PROTEIN"/>
    <property type="match status" value="1"/>
</dbReference>
<accession>A0A0S3RUE9</accession>
<dbReference type="PANTHER" id="PTHR33870:SF4">
    <property type="entry name" value="CARDIOMYOPATHY-ASSOCIATED PROTEIN"/>
    <property type="match status" value="1"/>
</dbReference>
<dbReference type="EMBL" id="AP015037">
    <property type="protein sequence ID" value="BAT84250.1"/>
    <property type="molecule type" value="Genomic_DNA"/>
</dbReference>